<evidence type="ECO:0000256" key="7">
    <source>
        <dbReference type="ARBA" id="ARBA00030776"/>
    </source>
</evidence>
<dbReference type="EMBL" id="DVHC01000008">
    <property type="protein sequence ID" value="HIR58529.1"/>
    <property type="molecule type" value="Genomic_DNA"/>
</dbReference>
<comment type="function">
    <text evidence="6 8 9">Necessary for efficient RNA polymerase transcription elongation past template-encoded arresting sites. The arresting sites in DNA have the property of trapping a certain fraction of elongating RNA polymerases that pass through, resulting in locked ternary complexes. Cleavage of the nascent transcript by cleavage factors such as GreA or GreB allows the resumption of elongation from the new 3'terminus. GreA releases sequences of 2 to 3 nucleotides.</text>
</comment>
<dbReference type="GO" id="GO:0032784">
    <property type="term" value="P:regulation of DNA-templated transcription elongation"/>
    <property type="evidence" value="ECO:0007669"/>
    <property type="project" value="UniProtKB-UniRule"/>
</dbReference>
<dbReference type="PANTHER" id="PTHR30437:SF4">
    <property type="entry name" value="TRANSCRIPTION ELONGATION FACTOR GREA"/>
    <property type="match status" value="1"/>
</dbReference>
<dbReference type="InterPro" id="IPR006359">
    <property type="entry name" value="Tscrpt_elong_fac_GreA"/>
</dbReference>
<dbReference type="InterPro" id="IPR036953">
    <property type="entry name" value="GreA/GreB_C_sf"/>
</dbReference>
<comment type="caution">
    <text evidence="12">The sequence shown here is derived from an EMBL/GenBank/DDBJ whole genome shotgun (WGS) entry which is preliminary data.</text>
</comment>
<feature type="domain" description="Transcription elongation factor GreA/GreB N-terminal" evidence="11">
    <location>
        <begin position="7"/>
        <end position="77"/>
    </location>
</feature>
<organism evidence="12 13">
    <name type="scientific">Candidatus Onthousia excrementipullorum</name>
    <dbReference type="NCBI Taxonomy" id="2840884"/>
    <lineage>
        <taxon>Bacteria</taxon>
        <taxon>Bacillati</taxon>
        <taxon>Bacillota</taxon>
        <taxon>Bacilli</taxon>
        <taxon>Candidatus Onthousia</taxon>
    </lineage>
</organism>
<dbReference type="FunFam" id="1.10.287.180:FF:000001">
    <property type="entry name" value="Transcription elongation factor GreA"/>
    <property type="match status" value="1"/>
</dbReference>
<evidence type="ECO:0000259" key="11">
    <source>
        <dbReference type="Pfam" id="PF03449"/>
    </source>
</evidence>
<dbReference type="PROSITE" id="PS00829">
    <property type="entry name" value="GREAB_1"/>
    <property type="match status" value="1"/>
</dbReference>
<reference evidence="12" key="1">
    <citation type="submission" date="2020-10" db="EMBL/GenBank/DDBJ databases">
        <authorList>
            <person name="Gilroy R."/>
        </authorList>
    </citation>
    <scope>NUCLEOTIDE SEQUENCE</scope>
    <source>
        <strain evidence="12">CHK184-20233</strain>
    </source>
</reference>
<evidence type="ECO:0000256" key="1">
    <source>
        <dbReference type="ARBA" id="ARBA00008213"/>
    </source>
</evidence>
<dbReference type="PROSITE" id="PS00830">
    <property type="entry name" value="GREAB_2"/>
    <property type="match status" value="1"/>
</dbReference>
<dbReference type="FunFam" id="3.10.50.30:FF:000001">
    <property type="entry name" value="Transcription elongation factor GreA"/>
    <property type="match status" value="1"/>
</dbReference>
<gene>
    <name evidence="8 12" type="primary">greA</name>
    <name evidence="12" type="ORF">IAB38_00610</name>
</gene>
<keyword evidence="3 8" id="KW-0805">Transcription regulation</keyword>
<evidence type="ECO:0000256" key="6">
    <source>
        <dbReference type="ARBA" id="ARBA00024916"/>
    </source>
</evidence>
<sequence>MGNKKTVYLTEEGLNDLKNELSELINEKRPANIQAIKEARSLGDLSENADYDAAKNEQAQIEGRIKTIEKMLENVEIIKDIPKDVVGLGSTVSIKYVDDEDDTDEYQIVGSQEADPFEGRISNESPIAKALLNHKVGDVITVESPNGSYEVEITEIK</sequence>
<evidence type="ECO:0000256" key="4">
    <source>
        <dbReference type="ARBA" id="ARBA00023125"/>
    </source>
</evidence>
<accession>A0A9D1DSZ9</accession>
<dbReference type="GO" id="GO:0006354">
    <property type="term" value="P:DNA-templated transcription elongation"/>
    <property type="evidence" value="ECO:0007669"/>
    <property type="project" value="TreeGrafter"/>
</dbReference>
<evidence type="ECO:0000256" key="8">
    <source>
        <dbReference type="HAMAP-Rule" id="MF_00105"/>
    </source>
</evidence>
<reference evidence="12" key="2">
    <citation type="journal article" date="2021" name="PeerJ">
        <title>Extensive microbial diversity within the chicken gut microbiome revealed by metagenomics and culture.</title>
        <authorList>
            <person name="Gilroy R."/>
            <person name="Ravi A."/>
            <person name="Getino M."/>
            <person name="Pursley I."/>
            <person name="Horton D.L."/>
            <person name="Alikhan N.F."/>
            <person name="Baker D."/>
            <person name="Gharbi K."/>
            <person name="Hall N."/>
            <person name="Watson M."/>
            <person name="Adriaenssens E.M."/>
            <person name="Foster-Nyarko E."/>
            <person name="Jarju S."/>
            <person name="Secka A."/>
            <person name="Antonio M."/>
            <person name="Oren A."/>
            <person name="Chaudhuri R.R."/>
            <person name="La Ragione R."/>
            <person name="Hildebrand F."/>
            <person name="Pallen M.J."/>
        </authorList>
    </citation>
    <scope>NUCLEOTIDE SEQUENCE</scope>
    <source>
        <strain evidence="12">CHK184-20233</strain>
    </source>
</reference>
<dbReference type="InterPro" id="IPR018151">
    <property type="entry name" value="TF_GreA/GreB_CS"/>
</dbReference>
<feature type="coiled-coil region" evidence="8">
    <location>
        <begin position="14"/>
        <end position="71"/>
    </location>
</feature>
<dbReference type="InterPro" id="IPR023459">
    <property type="entry name" value="Tscrpt_elong_fac_GreA/B_fam"/>
</dbReference>
<dbReference type="InterPro" id="IPR001437">
    <property type="entry name" value="Tscrpt_elong_fac_GreA/B_C"/>
</dbReference>
<dbReference type="NCBIfam" id="NF001263">
    <property type="entry name" value="PRK00226.1-4"/>
    <property type="match status" value="1"/>
</dbReference>
<dbReference type="Gene3D" id="3.10.50.30">
    <property type="entry name" value="Transcription elongation factor, GreA/GreB, C-terminal domain"/>
    <property type="match status" value="1"/>
</dbReference>
<keyword evidence="8" id="KW-0175">Coiled coil</keyword>
<name>A0A9D1DSZ9_9FIRM</name>
<dbReference type="SUPFAM" id="SSF54534">
    <property type="entry name" value="FKBP-like"/>
    <property type="match status" value="1"/>
</dbReference>
<feature type="domain" description="Transcription elongation factor GreA/GreB C-terminal" evidence="10">
    <location>
        <begin position="82"/>
        <end position="157"/>
    </location>
</feature>
<keyword evidence="12" id="KW-0648">Protein biosynthesis</keyword>
<evidence type="ECO:0000256" key="2">
    <source>
        <dbReference type="ARBA" id="ARBA00013729"/>
    </source>
</evidence>
<dbReference type="GO" id="GO:0070063">
    <property type="term" value="F:RNA polymerase binding"/>
    <property type="evidence" value="ECO:0007669"/>
    <property type="project" value="InterPro"/>
</dbReference>
<dbReference type="GO" id="GO:0003677">
    <property type="term" value="F:DNA binding"/>
    <property type="evidence" value="ECO:0007669"/>
    <property type="project" value="UniProtKB-UniRule"/>
</dbReference>
<evidence type="ECO:0000256" key="5">
    <source>
        <dbReference type="ARBA" id="ARBA00023163"/>
    </source>
</evidence>
<keyword evidence="4 8" id="KW-0238">DNA-binding</keyword>
<evidence type="ECO:0000313" key="12">
    <source>
        <dbReference type="EMBL" id="HIR58529.1"/>
    </source>
</evidence>
<dbReference type="HAMAP" id="MF_00105">
    <property type="entry name" value="GreA_GreB"/>
    <property type="match status" value="1"/>
</dbReference>
<dbReference type="GO" id="GO:0003746">
    <property type="term" value="F:translation elongation factor activity"/>
    <property type="evidence" value="ECO:0007669"/>
    <property type="project" value="UniProtKB-KW"/>
</dbReference>
<protein>
    <recommendedName>
        <fullName evidence="2 8">Transcription elongation factor GreA</fullName>
    </recommendedName>
    <alternativeName>
        <fullName evidence="7 8">Transcript cleavage factor GreA</fullName>
    </alternativeName>
</protein>
<proteinExistence type="inferred from homology"/>
<evidence type="ECO:0000259" key="10">
    <source>
        <dbReference type="Pfam" id="PF01272"/>
    </source>
</evidence>
<keyword evidence="5 8" id="KW-0804">Transcription</keyword>
<evidence type="ECO:0000256" key="3">
    <source>
        <dbReference type="ARBA" id="ARBA00023015"/>
    </source>
</evidence>
<dbReference type="InterPro" id="IPR036805">
    <property type="entry name" value="Tscrpt_elong_fac_GreA/B_N_sf"/>
</dbReference>
<dbReference type="Gene3D" id="1.10.287.180">
    <property type="entry name" value="Transcription elongation factor, GreA/GreB, N-terminal domain"/>
    <property type="match status" value="1"/>
</dbReference>
<dbReference type="Proteomes" id="UP000824232">
    <property type="component" value="Unassembled WGS sequence"/>
</dbReference>
<keyword evidence="12" id="KW-0251">Elongation factor</keyword>
<evidence type="ECO:0000313" key="13">
    <source>
        <dbReference type="Proteomes" id="UP000824232"/>
    </source>
</evidence>
<dbReference type="InterPro" id="IPR022691">
    <property type="entry name" value="Tscrpt_elong_fac_GreA/B_N"/>
</dbReference>
<comment type="similarity">
    <text evidence="1 8 9">Belongs to the GreA/GreB family.</text>
</comment>
<evidence type="ECO:0000256" key="9">
    <source>
        <dbReference type="RuleBase" id="RU000556"/>
    </source>
</evidence>
<dbReference type="Pfam" id="PF03449">
    <property type="entry name" value="GreA_GreB_N"/>
    <property type="match status" value="1"/>
</dbReference>
<dbReference type="NCBIfam" id="TIGR01462">
    <property type="entry name" value="greA"/>
    <property type="match status" value="1"/>
</dbReference>
<dbReference type="PIRSF" id="PIRSF006092">
    <property type="entry name" value="GreA_GreB"/>
    <property type="match status" value="1"/>
</dbReference>
<dbReference type="AlphaFoldDB" id="A0A9D1DSZ9"/>
<dbReference type="SUPFAM" id="SSF46557">
    <property type="entry name" value="GreA transcript cleavage protein, N-terminal domain"/>
    <property type="match status" value="1"/>
</dbReference>
<dbReference type="PANTHER" id="PTHR30437">
    <property type="entry name" value="TRANSCRIPTION ELONGATION FACTOR GREA"/>
    <property type="match status" value="1"/>
</dbReference>
<dbReference type="InterPro" id="IPR028624">
    <property type="entry name" value="Tscrpt_elong_fac_GreA/B"/>
</dbReference>
<dbReference type="Pfam" id="PF01272">
    <property type="entry name" value="GreA_GreB"/>
    <property type="match status" value="1"/>
</dbReference>